<organism evidence="1 2">
    <name type="scientific">Planosporangium mesophilum</name>
    <dbReference type="NCBI Taxonomy" id="689768"/>
    <lineage>
        <taxon>Bacteria</taxon>
        <taxon>Bacillati</taxon>
        <taxon>Actinomycetota</taxon>
        <taxon>Actinomycetes</taxon>
        <taxon>Micromonosporales</taxon>
        <taxon>Micromonosporaceae</taxon>
        <taxon>Planosporangium</taxon>
    </lineage>
</organism>
<evidence type="ECO:0000313" key="1">
    <source>
        <dbReference type="EMBL" id="GII26088.1"/>
    </source>
</evidence>
<comment type="caution">
    <text evidence="1">The sequence shown here is derived from an EMBL/GenBank/DDBJ whole genome shotgun (WGS) entry which is preliminary data.</text>
</comment>
<dbReference type="EMBL" id="BOON01000066">
    <property type="protein sequence ID" value="GII26088.1"/>
    <property type="molecule type" value="Genomic_DNA"/>
</dbReference>
<reference evidence="1" key="1">
    <citation type="submission" date="2021-01" db="EMBL/GenBank/DDBJ databases">
        <title>Whole genome shotgun sequence of Planosporangium mesophilum NBRC 109066.</title>
        <authorList>
            <person name="Komaki H."/>
            <person name="Tamura T."/>
        </authorList>
    </citation>
    <scope>NUCLEOTIDE SEQUENCE</scope>
    <source>
        <strain evidence="1">NBRC 109066</strain>
    </source>
</reference>
<keyword evidence="2" id="KW-1185">Reference proteome</keyword>
<evidence type="ECO:0000313" key="2">
    <source>
        <dbReference type="Proteomes" id="UP000599074"/>
    </source>
</evidence>
<dbReference type="Proteomes" id="UP000599074">
    <property type="component" value="Unassembled WGS sequence"/>
</dbReference>
<proteinExistence type="predicted"/>
<name>A0A8J3X6V1_9ACTN</name>
<gene>
    <name evidence="1" type="ORF">Pme01_56850</name>
</gene>
<protein>
    <submittedName>
        <fullName evidence="1">Uncharacterized protein</fullName>
    </submittedName>
</protein>
<dbReference type="AlphaFoldDB" id="A0A8J3X6V1"/>
<accession>A0A8J3X6V1</accession>
<sequence>MPVRRELGGENLDRHLPVEHLVVGAPYDGHPTCPEALDEAIATPEYTDRVHVFDLPRSMTVQPSLSNVVT</sequence>